<keyword evidence="2" id="KW-1185">Reference proteome</keyword>
<dbReference type="AlphaFoldDB" id="W6QV94"/>
<evidence type="ECO:0000313" key="1">
    <source>
        <dbReference type="EMBL" id="CDM33482.1"/>
    </source>
</evidence>
<dbReference type="OrthoDB" id="268428at2759"/>
<dbReference type="Gene3D" id="3.30.710.10">
    <property type="entry name" value="Potassium Channel Kv1.1, Chain A"/>
    <property type="match status" value="1"/>
</dbReference>
<evidence type="ECO:0000313" key="2">
    <source>
        <dbReference type="Proteomes" id="UP000030686"/>
    </source>
</evidence>
<dbReference type="InterPro" id="IPR011333">
    <property type="entry name" value="SKP1/BTB/POZ_sf"/>
</dbReference>
<reference evidence="1" key="1">
    <citation type="journal article" date="2014" name="Nat. Commun.">
        <title>Multiple recent horizontal transfers of a large genomic region in cheese making fungi.</title>
        <authorList>
            <person name="Cheeseman K."/>
            <person name="Ropars J."/>
            <person name="Renault P."/>
            <person name="Dupont J."/>
            <person name="Gouzy J."/>
            <person name="Branca A."/>
            <person name="Abraham A.L."/>
            <person name="Ceppi M."/>
            <person name="Conseiller E."/>
            <person name="Debuchy R."/>
            <person name="Malagnac F."/>
            <person name="Goarin A."/>
            <person name="Silar P."/>
            <person name="Lacoste S."/>
            <person name="Sallet E."/>
            <person name="Bensimon A."/>
            <person name="Giraud T."/>
            <person name="Brygoo Y."/>
        </authorList>
    </citation>
    <scope>NUCLEOTIDE SEQUENCE [LARGE SCALE GENOMIC DNA]</scope>
    <source>
        <strain evidence="1">FM164</strain>
    </source>
</reference>
<dbReference type="OMA" id="WFARWIK"/>
<organism evidence="1 2">
    <name type="scientific">Penicillium roqueforti (strain FM164)</name>
    <dbReference type="NCBI Taxonomy" id="1365484"/>
    <lineage>
        <taxon>Eukaryota</taxon>
        <taxon>Fungi</taxon>
        <taxon>Dikarya</taxon>
        <taxon>Ascomycota</taxon>
        <taxon>Pezizomycotina</taxon>
        <taxon>Eurotiomycetes</taxon>
        <taxon>Eurotiomycetidae</taxon>
        <taxon>Eurotiales</taxon>
        <taxon>Aspergillaceae</taxon>
        <taxon>Penicillium</taxon>
    </lineage>
</organism>
<accession>W6QV94</accession>
<proteinExistence type="predicted"/>
<dbReference type="EMBL" id="HG792017">
    <property type="protein sequence ID" value="CDM33482.1"/>
    <property type="molecule type" value="Genomic_DNA"/>
</dbReference>
<name>W6QV94_PENRF</name>
<protein>
    <submittedName>
        <fullName evidence="1">BTB/POZ fold</fullName>
    </submittedName>
</protein>
<dbReference type="Proteomes" id="UP000030686">
    <property type="component" value="Unassembled WGS sequence"/>
</dbReference>
<dbReference type="SUPFAM" id="SSF54695">
    <property type="entry name" value="POZ domain"/>
    <property type="match status" value="1"/>
</dbReference>
<gene>
    <name evidence="1" type="ORF">PROQFM164_S03g000206</name>
</gene>
<sequence length="354" mass="41574">MGFLFASPSDVTLIIIEESENDDHQTKTALFHVDRSKLIESSDYFQRMFSCRWETSGNHKPTLRGDTIKGMEVIFGSIHGVEIEPEFVTVADVWYTIKTCNKYLLDPKKLMGWFARWIKHIDEKQPEIWEDYDFNRQLLLPCHFFDHAEAFQHITRRLVYNAPGHITEMAPTDSPSFEPMHMPAIVIQQLNAARGRLRTVLQRSLFGDLNMTLDKAHCGCAAESMFAYFRELHHIRVKPLDSDIYKNCVSDILNRLANFNEDNMAKRKPSVQRCVVCPFSWKRTVEYARRLVDGYFHGLCLDCMQKHPDEDSEYWDLRTTRLVYDQTCRITHGEATWFSSFMGHRNKRLYRIRS</sequence>
<dbReference type="STRING" id="1365484.W6QV94"/>